<evidence type="ECO:0000313" key="2">
    <source>
        <dbReference type="Proteomes" id="UP000433788"/>
    </source>
</evidence>
<dbReference type="GO" id="GO:0008168">
    <property type="term" value="F:methyltransferase activity"/>
    <property type="evidence" value="ECO:0007669"/>
    <property type="project" value="UniProtKB-KW"/>
</dbReference>
<dbReference type="SUPFAM" id="SSF53335">
    <property type="entry name" value="S-adenosyl-L-methionine-dependent methyltransferases"/>
    <property type="match status" value="1"/>
</dbReference>
<evidence type="ECO:0000313" key="1">
    <source>
        <dbReference type="EMBL" id="MRH78836.1"/>
    </source>
</evidence>
<reference evidence="1 2" key="1">
    <citation type="submission" date="2019-11" db="EMBL/GenBank/DDBJ databases">
        <authorList>
            <person name="Zhang X.Y."/>
        </authorList>
    </citation>
    <scope>NUCLEOTIDE SEQUENCE [LARGE SCALE GENOMIC DNA]</scope>
    <source>
        <strain evidence="1 2">C176</strain>
    </source>
</reference>
<dbReference type="EMBL" id="WJPP01000004">
    <property type="protein sequence ID" value="MRH78836.1"/>
    <property type="molecule type" value="Genomic_DNA"/>
</dbReference>
<keyword evidence="2" id="KW-1185">Reference proteome</keyword>
<proteinExistence type="predicted"/>
<dbReference type="RefSeq" id="WP_153719858.1">
    <property type="nucleotide sequence ID" value="NZ_WJPP01000004.1"/>
</dbReference>
<dbReference type="Gene3D" id="3.40.50.150">
    <property type="entry name" value="Vaccinia Virus protein VP39"/>
    <property type="match status" value="1"/>
</dbReference>
<sequence length="263" mass="29040">MSEHFAADWLTLREPADHRARASRLIAPLNAAVAGQTQLRVLDLGAGRGSNYRYLSPKLALPQHWTLYDHDSALLAHTEKEDEVTRVVGDLKALISGNERLLLKNTDLITASALLDLVSAPWLDALIDHVVAQRIPALFALSYDGHISRVPATVTDQALETAVNIHQRSDKGFGPALGPDASQYCAKRFREHGYRVYVADSPWQLGADETELQQLLISGWVQAASAVQPENAAMFAQWQQDHLKQMAHKQLRVGHQDLLALPA</sequence>
<protein>
    <submittedName>
        <fullName evidence="1">Class I SAM-dependent methyltransferase</fullName>
    </submittedName>
</protein>
<comment type="caution">
    <text evidence="1">The sequence shown here is derived from an EMBL/GenBank/DDBJ whole genome shotgun (WGS) entry which is preliminary data.</text>
</comment>
<gene>
    <name evidence="1" type="ORF">GH984_08960</name>
</gene>
<dbReference type="AlphaFoldDB" id="A0A6N7QR03"/>
<keyword evidence="1" id="KW-0808">Transferase</keyword>
<accession>A0A6N7QR03</accession>
<dbReference type="InterPro" id="IPR029063">
    <property type="entry name" value="SAM-dependent_MTases_sf"/>
</dbReference>
<dbReference type="Proteomes" id="UP000433788">
    <property type="component" value="Unassembled WGS sequence"/>
</dbReference>
<organism evidence="1 2">
    <name type="scientific">Spiribacter salilacus</name>
    <dbReference type="NCBI Taxonomy" id="2664894"/>
    <lineage>
        <taxon>Bacteria</taxon>
        <taxon>Pseudomonadati</taxon>
        <taxon>Pseudomonadota</taxon>
        <taxon>Gammaproteobacteria</taxon>
        <taxon>Chromatiales</taxon>
        <taxon>Ectothiorhodospiraceae</taxon>
        <taxon>Spiribacter</taxon>
    </lineage>
</organism>
<name>A0A6N7QR03_9GAMM</name>
<keyword evidence="1" id="KW-0489">Methyltransferase</keyword>
<dbReference type="GO" id="GO:0032259">
    <property type="term" value="P:methylation"/>
    <property type="evidence" value="ECO:0007669"/>
    <property type="project" value="UniProtKB-KW"/>
</dbReference>